<accession>A0A164IP39</accession>
<evidence type="ECO:0000313" key="1">
    <source>
        <dbReference type="EMBL" id="KZM69619.1"/>
    </source>
</evidence>
<name>A0A164IP39_9NOCA</name>
<proteinExistence type="predicted"/>
<dbReference type="EMBL" id="LWGR01000019">
    <property type="protein sequence ID" value="KZM69619.1"/>
    <property type="molecule type" value="Genomic_DNA"/>
</dbReference>
<reference evidence="1 2" key="1">
    <citation type="submission" date="2016-04" db="EMBL/GenBank/DDBJ databases">
        <authorList>
            <person name="Evans L.H."/>
            <person name="Alamgir A."/>
            <person name="Owens N."/>
            <person name="Weber N.D."/>
            <person name="Virtaneva K."/>
            <person name="Barbian K."/>
            <person name="Babar A."/>
            <person name="Rosenke K."/>
        </authorList>
    </citation>
    <scope>NUCLEOTIDE SEQUENCE [LARGE SCALE GENOMIC DNA]</scope>
    <source>
        <strain evidence="1 2">IFM 0406</strain>
    </source>
</reference>
<protein>
    <submittedName>
        <fullName evidence="1">Uncharacterized protein</fullName>
    </submittedName>
</protein>
<evidence type="ECO:0000313" key="2">
    <source>
        <dbReference type="Proteomes" id="UP000076512"/>
    </source>
</evidence>
<organism evidence="1 2">
    <name type="scientific">Nocardia terpenica</name>
    <dbReference type="NCBI Taxonomy" id="455432"/>
    <lineage>
        <taxon>Bacteria</taxon>
        <taxon>Bacillati</taxon>
        <taxon>Actinomycetota</taxon>
        <taxon>Actinomycetes</taxon>
        <taxon>Mycobacteriales</taxon>
        <taxon>Nocardiaceae</taxon>
        <taxon>Nocardia</taxon>
    </lineage>
</organism>
<keyword evidence="2" id="KW-1185">Reference proteome</keyword>
<gene>
    <name evidence="1" type="ORF">AWN90_07510</name>
</gene>
<sequence>MLWRVVWAGCGCVFGCRAIIVDSIGRALAVLDVFVGGPAVRLRGDVVGGGEAWVVQVGEARVVDGFADCDRHRVAVGVDDDLSWPDAVDGVAGDSAGCQDFGFIVGALVVPPMGRGVVEGGVHVDAVRVIQLVHVADLPEGAVGQPFQLSLGGEPVQIVGRDITFPGNGALRALRQ</sequence>
<comment type="caution">
    <text evidence="1">The sequence shown here is derived from an EMBL/GenBank/DDBJ whole genome shotgun (WGS) entry which is preliminary data.</text>
</comment>
<dbReference type="Proteomes" id="UP000076512">
    <property type="component" value="Unassembled WGS sequence"/>
</dbReference>
<dbReference type="AlphaFoldDB" id="A0A164IP39"/>